<dbReference type="InterPro" id="IPR001584">
    <property type="entry name" value="Integrase_cat-core"/>
</dbReference>
<evidence type="ECO:0000313" key="3">
    <source>
        <dbReference type="Proteomes" id="UP000241645"/>
    </source>
</evidence>
<protein>
    <recommendedName>
        <fullName evidence="1">Integrase catalytic domain-containing protein</fullName>
    </recommendedName>
</protein>
<dbReference type="GeneID" id="95754615"/>
<comment type="caution">
    <text evidence="2">The sequence shown here is derived from an EMBL/GenBank/DDBJ whole genome shotgun (WGS) entry which is preliminary data.</text>
</comment>
<dbReference type="RefSeq" id="WP_146147648.1">
    <property type="nucleotide sequence ID" value="NZ_JARTKC010000055.1"/>
</dbReference>
<accession>A0ABX5FFL1</accession>
<dbReference type="EMBL" id="PXZO01000085">
    <property type="protein sequence ID" value="PSK01254.1"/>
    <property type="molecule type" value="Genomic_DNA"/>
</dbReference>
<dbReference type="SUPFAM" id="SSF53098">
    <property type="entry name" value="Ribonuclease H-like"/>
    <property type="match status" value="1"/>
</dbReference>
<dbReference type="Pfam" id="PF13333">
    <property type="entry name" value="rve_2"/>
    <property type="match status" value="1"/>
</dbReference>
<organism evidence="2 3">
    <name type="scientific">Brevibacillus porteri</name>
    <dbReference type="NCBI Taxonomy" id="2126350"/>
    <lineage>
        <taxon>Bacteria</taxon>
        <taxon>Bacillati</taxon>
        <taxon>Bacillota</taxon>
        <taxon>Bacilli</taxon>
        <taxon>Bacillales</taxon>
        <taxon>Paenibacillaceae</taxon>
        <taxon>Brevibacillus</taxon>
    </lineage>
</organism>
<sequence length="59" mass="7148">DECLARSEFQTYGEAYEEVAKYIRFYNERRIHSSIRDLSPLEFYEKNKKQPMSIKAVRL</sequence>
<feature type="domain" description="Integrase catalytic" evidence="1">
    <location>
        <begin position="2"/>
        <end position="46"/>
    </location>
</feature>
<feature type="non-terminal residue" evidence="2">
    <location>
        <position position="1"/>
    </location>
</feature>
<gene>
    <name evidence="2" type="ORF">C7R92_31625</name>
</gene>
<evidence type="ECO:0000313" key="2">
    <source>
        <dbReference type="EMBL" id="PSK01254.1"/>
    </source>
</evidence>
<evidence type="ECO:0000259" key="1">
    <source>
        <dbReference type="Pfam" id="PF13333"/>
    </source>
</evidence>
<keyword evidence="3" id="KW-1185">Reference proteome</keyword>
<reference evidence="2 3" key="1">
    <citation type="submission" date="2018-03" db="EMBL/GenBank/DDBJ databases">
        <title>Brevisbacillus phylogenomics.</title>
        <authorList>
            <person name="Dunlap C."/>
        </authorList>
    </citation>
    <scope>NUCLEOTIDE SEQUENCE [LARGE SCALE GENOMIC DNA]</scope>
    <source>
        <strain evidence="2 3">NRRL B-41110</strain>
    </source>
</reference>
<proteinExistence type="predicted"/>
<dbReference type="InterPro" id="IPR012337">
    <property type="entry name" value="RNaseH-like_sf"/>
</dbReference>
<name>A0ABX5FFL1_9BACL</name>
<dbReference type="Proteomes" id="UP000241645">
    <property type="component" value="Unassembled WGS sequence"/>
</dbReference>